<feature type="region of interest" description="Disordered" evidence="1">
    <location>
        <begin position="1"/>
        <end position="64"/>
    </location>
</feature>
<protein>
    <submittedName>
        <fullName evidence="2">Uncharacterized protein</fullName>
    </submittedName>
</protein>
<evidence type="ECO:0000313" key="2">
    <source>
        <dbReference type="EMBL" id="KAH1174118.1"/>
    </source>
</evidence>
<accession>A0A9D4AXE5</accession>
<organism evidence="2 3">
    <name type="scientific">Mauremys mutica</name>
    <name type="common">yellowpond turtle</name>
    <dbReference type="NCBI Taxonomy" id="74926"/>
    <lineage>
        <taxon>Eukaryota</taxon>
        <taxon>Metazoa</taxon>
        <taxon>Chordata</taxon>
        <taxon>Craniata</taxon>
        <taxon>Vertebrata</taxon>
        <taxon>Euteleostomi</taxon>
        <taxon>Archelosauria</taxon>
        <taxon>Testudinata</taxon>
        <taxon>Testudines</taxon>
        <taxon>Cryptodira</taxon>
        <taxon>Durocryptodira</taxon>
        <taxon>Testudinoidea</taxon>
        <taxon>Geoemydidae</taxon>
        <taxon>Geoemydinae</taxon>
        <taxon>Mauremys</taxon>
    </lineage>
</organism>
<dbReference type="Proteomes" id="UP000827986">
    <property type="component" value="Unassembled WGS sequence"/>
</dbReference>
<proteinExistence type="predicted"/>
<feature type="compositionally biased region" description="Basic and acidic residues" evidence="1">
    <location>
        <begin position="15"/>
        <end position="32"/>
    </location>
</feature>
<dbReference type="AlphaFoldDB" id="A0A9D4AXE5"/>
<reference evidence="2" key="1">
    <citation type="submission" date="2021-09" db="EMBL/GenBank/DDBJ databases">
        <title>The genome of Mauremys mutica provides insights into the evolution of semi-aquatic lifestyle.</title>
        <authorList>
            <person name="Gong S."/>
            <person name="Gao Y."/>
        </authorList>
    </citation>
    <scope>NUCLEOTIDE SEQUENCE</scope>
    <source>
        <strain evidence="2">MM-2020</strain>
        <tissue evidence="2">Muscle</tissue>
    </source>
</reference>
<evidence type="ECO:0000313" key="3">
    <source>
        <dbReference type="Proteomes" id="UP000827986"/>
    </source>
</evidence>
<dbReference type="EMBL" id="JAHDVG010000480">
    <property type="protein sequence ID" value="KAH1174118.1"/>
    <property type="molecule type" value="Genomic_DNA"/>
</dbReference>
<sequence>MSALTPAKPTSCPAEMDKAAQRQRAEAGERLADQTATSLPKVEAQFPARAGELSGTGRTGTTGETLNLGVAAEVPSQRLRLSAFSTAMHRLPCCRHHWPSSVQGGFPVDS</sequence>
<evidence type="ECO:0000256" key="1">
    <source>
        <dbReference type="SAM" id="MobiDB-lite"/>
    </source>
</evidence>
<comment type="caution">
    <text evidence="2">The sequence shown here is derived from an EMBL/GenBank/DDBJ whole genome shotgun (WGS) entry which is preliminary data.</text>
</comment>
<feature type="compositionally biased region" description="Low complexity" evidence="1">
    <location>
        <begin position="51"/>
        <end position="64"/>
    </location>
</feature>
<name>A0A9D4AXE5_9SAUR</name>
<gene>
    <name evidence="2" type="ORF">KIL84_002262</name>
</gene>
<keyword evidence="3" id="KW-1185">Reference proteome</keyword>